<feature type="chain" id="PRO_5022893722" evidence="1">
    <location>
        <begin position="22"/>
        <end position="53"/>
    </location>
</feature>
<dbReference type="EMBL" id="VSRR010071250">
    <property type="protein sequence ID" value="MPC86371.1"/>
    <property type="molecule type" value="Genomic_DNA"/>
</dbReference>
<comment type="caution">
    <text evidence="2">The sequence shown here is derived from an EMBL/GenBank/DDBJ whole genome shotgun (WGS) entry which is preliminary data.</text>
</comment>
<feature type="signal peptide" evidence="1">
    <location>
        <begin position="1"/>
        <end position="21"/>
    </location>
</feature>
<keyword evidence="3" id="KW-1185">Reference proteome</keyword>
<gene>
    <name evidence="2" type="ORF">E2C01_081196</name>
</gene>
<dbReference type="Proteomes" id="UP000324222">
    <property type="component" value="Unassembled WGS sequence"/>
</dbReference>
<name>A0A5B7ILK7_PORTR</name>
<keyword evidence="1" id="KW-0732">Signal</keyword>
<accession>A0A5B7ILK7</accession>
<evidence type="ECO:0000313" key="2">
    <source>
        <dbReference type="EMBL" id="MPC86371.1"/>
    </source>
</evidence>
<dbReference type="AlphaFoldDB" id="A0A5B7ILK7"/>
<sequence length="53" mass="5577">MPEFPQQNVWFTLALAPLVLAAPGVANCAPTQPTTFILSALTPPFKLVHSGDG</sequence>
<evidence type="ECO:0000256" key="1">
    <source>
        <dbReference type="SAM" id="SignalP"/>
    </source>
</evidence>
<reference evidence="2 3" key="1">
    <citation type="submission" date="2019-05" db="EMBL/GenBank/DDBJ databases">
        <title>Another draft genome of Portunus trituberculatus and its Hox gene families provides insights of decapod evolution.</title>
        <authorList>
            <person name="Jeong J.-H."/>
            <person name="Song I."/>
            <person name="Kim S."/>
            <person name="Choi T."/>
            <person name="Kim D."/>
            <person name="Ryu S."/>
            <person name="Kim W."/>
        </authorList>
    </citation>
    <scope>NUCLEOTIDE SEQUENCE [LARGE SCALE GENOMIC DNA]</scope>
    <source>
        <tissue evidence="2">Muscle</tissue>
    </source>
</reference>
<proteinExistence type="predicted"/>
<protein>
    <submittedName>
        <fullName evidence="2">Uncharacterized protein</fullName>
    </submittedName>
</protein>
<organism evidence="2 3">
    <name type="scientific">Portunus trituberculatus</name>
    <name type="common">Swimming crab</name>
    <name type="synonym">Neptunus trituberculatus</name>
    <dbReference type="NCBI Taxonomy" id="210409"/>
    <lineage>
        <taxon>Eukaryota</taxon>
        <taxon>Metazoa</taxon>
        <taxon>Ecdysozoa</taxon>
        <taxon>Arthropoda</taxon>
        <taxon>Crustacea</taxon>
        <taxon>Multicrustacea</taxon>
        <taxon>Malacostraca</taxon>
        <taxon>Eumalacostraca</taxon>
        <taxon>Eucarida</taxon>
        <taxon>Decapoda</taxon>
        <taxon>Pleocyemata</taxon>
        <taxon>Brachyura</taxon>
        <taxon>Eubrachyura</taxon>
        <taxon>Portunoidea</taxon>
        <taxon>Portunidae</taxon>
        <taxon>Portuninae</taxon>
        <taxon>Portunus</taxon>
    </lineage>
</organism>
<evidence type="ECO:0000313" key="3">
    <source>
        <dbReference type="Proteomes" id="UP000324222"/>
    </source>
</evidence>